<name>A0A507BR78_9FUNG</name>
<sequence>GEDKRSYVSFTCIRLCVKKSRSHASDRSYPGRVGMASAMATDELNDLVRDDDADLFAPSSEDRRNEVHQPRPIHYYTARIDDHHLVHAPPDSDWMDDDDDLLFNGNDLCNFDPKAPPHLSDDEEEKDGASPLLASLHSHSHGDYFHDSDSIRLSDDLTLQELLPVHDIEDDMLYDDDEILYADEDERRYIEREGKHEYDQDYLNDDDDILRDMEDENVVWRYGREQREDDDNDDLLREQAGRRWDLETGQTRDDAEELQYYRVEYKPRGVVLQLVRALLDDASRDRGRGKRRYFDVVSRGSNNLVMDLATGLLRTPLRDLRHRRIRELNGNYDITIRILQIIMGILRNDNVFTKRDIYYQDPQFFATQRNVDSAIEDIACTIQVPRYCLNIVAGAKGLFAGPIRIISSNGNVVADGTRGGDQGQIVPSEDKISRIVLAPTVSSILVIEKEGSFRTLLQAGCGRLASPSANQQQRMFENLVVITGKGYPDVAARVLLKRISTSHPHVRILGLMDCDPHGLDILLTYKYGSTSMAFDSEGMAVPGIEWVGVFASDFFKYGLNFDKLMPMTSRDRSKAHKLLQRECLQALPVYKRELSKAWHMGVKAEIQCMDAATLTEIYIPTMLYERGLINNLN</sequence>
<dbReference type="GO" id="GO:0042138">
    <property type="term" value="P:meiotic DNA double-strand break formation"/>
    <property type="evidence" value="ECO:0007669"/>
    <property type="project" value="InterPro"/>
</dbReference>
<keyword evidence="9 12" id="KW-0238">DNA-binding</keyword>
<evidence type="ECO:0000256" key="11">
    <source>
        <dbReference type="ARBA" id="ARBA00023242"/>
    </source>
</evidence>
<evidence type="ECO:0000256" key="1">
    <source>
        <dbReference type="ARBA" id="ARBA00000185"/>
    </source>
</evidence>
<feature type="active site" description="O-(5'-phospho-DNA)-tyrosine intermediate" evidence="12">
    <location>
        <position position="359"/>
    </location>
</feature>
<dbReference type="Gene3D" id="3.40.1360.10">
    <property type="match status" value="1"/>
</dbReference>
<feature type="domain" description="Topoisomerase 6 subunit A/Spo11 TOPRIM" evidence="14">
    <location>
        <begin position="444"/>
        <end position="621"/>
    </location>
</feature>
<dbReference type="InterPro" id="IPR002815">
    <property type="entry name" value="Spo11/TopoVI_A"/>
</dbReference>
<evidence type="ECO:0000256" key="10">
    <source>
        <dbReference type="ARBA" id="ARBA00023235"/>
    </source>
</evidence>
<dbReference type="PROSITE" id="PS52041">
    <property type="entry name" value="TOPO_IIB"/>
    <property type="match status" value="1"/>
</dbReference>
<evidence type="ECO:0000256" key="5">
    <source>
        <dbReference type="ARBA" id="ARBA00012895"/>
    </source>
</evidence>
<evidence type="ECO:0000313" key="16">
    <source>
        <dbReference type="Proteomes" id="UP000317494"/>
    </source>
</evidence>
<dbReference type="STRING" id="286115.A0A507BR78"/>
<dbReference type="PANTHER" id="PTHR10848">
    <property type="entry name" value="MEIOTIC RECOMBINATION PROTEIN SPO11"/>
    <property type="match status" value="1"/>
</dbReference>
<reference evidence="15 16" key="1">
    <citation type="journal article" date="2019" name="Sci. Rep.">
        <title>Comparative genomics of chytrid fungi reveal insights into the obligate biotrophic and pathogenic lifestyle of Synchytrium endobioticum.</title>
        <authorList>
            <person name="van de Vossenberg B.T.L.H."/>
            <person name="Warris S."/>
            <person name="Nguyen H.D.T."/>
            <person name="van Gent-Pelzer M.P.E."/>
            <person name="Joly D.L."/>
            <person name="van de Geest H.C."/>
            <person name="Bonants P.J.M."/>
            <person name="Smith D.S."/>
            <person name="Levesque C.A."/>
            <person name="van der Lee T.A.J."/>
        </authorList>
    </citation>
    <scope>NUCLEOTIDE SEQUENCE [LARGE SCALE GENOMIC DNA]</scope>
    <source>
        <strain evidence="15 16">MB42</strain>
    </source>
</reference>
<keyword evidence="10 12" id="KW-0413">Isomerase</keyword>
<dbReference type="InterPro" id="IPR036388">
    <property type="entry name" value="WH-like_DNA-bd_sf"/>
</dbReference>
<evidence type="ECO:0000256" key="2">
    <source>
        <dbReference type="ARBA" id="ARBA00001946"/>
    </source>
</evidence>
<evidence type="ECO:0000256" key="12">
    <source>
        <dbReference type="PROSITE-ProRule" id="PRU01385"/>
    </source>
</evidence>
<dbReference type="Pfam" id="PF21180">
    <property type="entry name" value="TOP6A-Spo11_Toprim"/>
    <property type="match status" value="1"/>
</dbReference>
<dbReference type="CDD" id="cd00223">
    <property type="entry name" value="TOPRIM_TopoIIB_SPO"/>
    <property type="match status" value="1"/>
</dbReference>
<dbReference type="Pfam" id="PF04406">
    <property type="entry name" value="TP6A_N"/>
    <property type="match status" value="1"/>
</dbReference>
<comment type="subcellular location">
    <subcellularLocation>
        <location evidence="3">Nucleus</location>
    </subcellularLocation>
</comment>
<dbReference type="Gene3D" id="1.10.10.10">
    <property type="entry name" value="Winged helix-like DNA-binding domain superfamily/Winged helix DNA-binding domain"/>
    <property type="match status" value="1"/>
</dbReference>
<keyword evidence="8 12" id="KW-0799">Topoisomerase</keyword>
<proteinExistence type="inferred from homology"/>
<evidence type="ECO:0000256" key="4">
    <source>
        <dbReference type="ARBA" id="ARBA00006559"/>
    </source>
</evidence>
<dbReference type="GO" id="GO:0000228">
    <property type="term" value="C:nuclear chromosome"/>
    <property type="evidence" value="ECO:0007669"/>
    <property type="project" value="TreeGrafter"/>
</dbReference>
<comment type="caution">
    <text evidence="15">The sequence shown here is derived from an EMBL/GenBank/DDBJ whole genome shotgun (WGS) entry which is preliminary data.</text>
</comment>
<evidence type="ECO:0000259" key="14">
    <source>
        <dbReference type="Pfam" id="PF21180"/>
    </source>
</evidence>
<comment type="catalytic activity">
    <reaction evidence="1 12">
        <text>ATP-dependent breakage, passage and rejoining of double-stranded DNA.</text>
        <dbReference type="EC" id="5.6.2.2"/>
    </reaction>
</comment>
<evidence type="ECO:0000256" key="6">
    <source>
        <dbReference type="ARBA" id="ARBA00022723"/>
    </source>
</evidence>
<dbReference type="GO" id="GO:0007131">
    <property type="term" value="P:reciprocal meiotic recombination"/>
    <property type="evidence" value="ECO:0007669"/>
    <property type="project" value="TreeGrafter"/>
</dbReference>
<dbReference type="Proteomes" id="UP000317494">
    <property type="component" value="Unassembled WGS sequence"/>
</dbReference>
<dbReference type="GO" id="GO:0005524">
    <property type="term" value="F:ATP binding"/>
    <property type="evidence" value="ECO:0007669"/>
    <property type="project" value="InterPro"/>
</dbReference>
<protein>
    <recommendedName>
        <fullName evidence="5">DNA topoisomerase (ATP-hydrolyzing)</fullName>
        <ecNumber evidence="5">5.6.2.2</ecNumber>
    </recommendedName>
</protein>
<feature type="non-terminal residue" evidence="15">
    <location>
        <position position="1"/>
    </location>
</feature>
<dbReference type="InterPro" id="IPR034136">
    <property type="entry name" value="TOPRIM_Topo6A/Spo11"/>
</dbReference>
<dbReference type="PANTHER" id="PTHR10848:SF0">
    <property type="entry name" value="MEIOTIC RECOMBINATION PROTEIN SPO11"/>
    <property type="match status" value="1"/>
</dbReference>
<evidence type="ECO:0000256" key="7">
    <source>
        <dbReference type="ARBA" id="ARBA00022842"/>
    </source>
</evidence>
<dbReference type="InterPro" id="IPR013048">
    <property type="entry name" value="Meiotic_Spo11"/>
</dbReference>
<dbReference type="InterPro" id="IPR013049">
    <property type="entry name" value="Spo11/TopoVI_A_N"/>
</dbReference>
<organism evidence="15 16">
    <name type="scientific">Synchytrium endobioticum</name>
    <dbReference type="NCBI Taxonomy" id="286115"/>
    <lineage>
        <taxon>Eukaryota</taxon>
        <taxon>Fungi</taxon>
        <taxon>Fungi incertae sedis</taxon>
        <taxon>Chytridiomycota</taxon>
        <taxon>Chytridiomycota incertae sedis</taxon>
        <taxon>Chytridiomycetes</taxon>
        <taxon>Synchytriales</taxon>
        <taxon>Synchytriaceae</taxon>
        <taxon>Synchytrium</taxon>
    </lineage>
</organism>
<dbReference type="EC" id="5.6.2.2" evidence="5"/>
<keyword evidence="16" id="KW-1185">Reference proteome</keyword>
<keyword evidence="7" id="KW-0460">Magnesium</keyword>
<dbReference type="PRINTS" id="PR01550">
    <property type="entry name" value="TOP6AFAMILY"/>
</dbReference>
<dbReference type="AlphaFoldDB" id="A0A507BR78"/>
<gene>
    <name evidence="15" type="ORF">SeMB42_g07940</name>
</gene>
<evidence type="ECO:0000256" key="9">
    <source>
        <dbReference type="ARBA" id="ARBA00023125"/>
    </source>
</evidence>
<dbReference type="GO" id="GO:0046872">
    <property type="term" value="F:metal ion binding"/>
    <property type="evidence" value="ECO:0007669"/>
    <property type="project" value="UniProtKB-KW"/>
</dbReference>
<dbReference type="GO" id="GO:0003918">
    <property type="term" value="F:DNA topoisomerase type II (double strand cut, ATP-hydrolyzing) activity"/>
    <property type="evidence" value="ECO:0007669"/>
    <property type="project" value="UniProtKB-UniRule"/>
</dbReference>
<evidence type="ECO:0000259" key="13">
    <source>
        <dbReference type="Pfam" id="PF04406"/>
    </source>
</evidence>
<feature type="domain" description="Spo11/DNA topoisomerase VI subunit A N-terminal" evidence="13">
    <location>
        <begin position="334"/>
        <end position="391"/>
    </location>
</feature>
<dbReference type="GO" id="GO:0003677">
    <property type="term" value="F:DNA binding"/>
    <property type="evidence" value="ECO:0007669"/>
    <property type="project" value="UniProtKB-UniRule"/>
</dbReference>
<dbReference type="VEuPathDB" id="FungiDB:SeMB42_g07940"/>
<evidence type="ECO:0000256" key="3">
    <source>
        <dbReference type="ARBA" id="ARBA00004123"/>
    </source>
</evidence>
<dbReference type="GO" id="GO:0000706">
    <property type="term" value="P:meiotic DNA double-strand break processing"/>
    <property type="evidence" value="ECO:0007669"/>
    <property type="project" value="TreeGrafter"/>
</dbReference>
<comment type="cofactor">
    <cofactor evidence="2">
        <name>Mg(2+)</name>
        <dbReference type="ChEBI" id="CHEBI:18420"/>
    </cofactor>
</comment>
<keyword evidence="6" id="KW-0479">Metal-binding</keyword>
<dbReference type="EMBL" id="QEAN01000699">
    <property type="protein sequence ID" value="TPX30272.1"/>
    <property type="molecule type" value="Genomic_DNA"/>
</dbReference>
<accession>A0A507BR78</accession>
<evidence type="ECO:0000256" key="8">
    <source>
        <dbReference type="ARBA" id="ARBA00023029"/>
    </source>
</evidence>
<dbReference type="SUPFAM" id="SSF56726">
    <property type="entry name" value="DNA topoisomerase IV, alpha subunit"/>
    <property type="match status" value="1"/>
</dbReference>
<dbReference type="InterPro" id="IPR036078">
    <property type="entry name" value="Spo11/TopoVI_A_sf"/>
</dbReference>
<evidence type="ECO:0000313" key="15">
    <source>
        <dbReference type="EMBL" id="TPX30272.1"/>
    </source>
</evidence>
<dbReference type="PRINTS" id="PR01551">
    <property type="entry name" value="SPO11HOMOLOG"/>
</dbReference>
<keyword evidence="11" id="KW-0539">Nucleus</keyword>
<comment type="similarity">
    <text evidence="4 12">Belongs to the TOP6A family.</text>
</comment>